<keyword evidence="1" id="KW-0472">Membrane</keyword>
<keyword evidence="3" id="KW-1185">Reference proteome</keyword>
<feature type="transmembrane region" description="Helical" evidence="1">
    <location>
        <begin position="307"/>
        <end position="333"/>
    </location>
</feature>
<protein>
    <submittedName>
        <fullName evidence="2">Uncharacterized protein</fullName>
    </submittedName>
</protein>
<dbReference type="STRING" id="1095629.A0A0C9XXJ8"/>
<dbReference type="HOGENOM" id="CLU_036216_0_0_1"/>
<sequence length="352" mass="37678">MASAILDDSSSAFTYGGGAWTVSSLIQWYNGSSTYAAFAFTAGAGTLSVSFQGTSIAFFGNTPPVFNDSQVLIVSIDGGTPYNTTYSDPNPQSYRQWYQTPTLTDGQHTVLLSHVLGTALDYAVVTVGKDTPLGTNRIIVDNEDPSITYKGSWSRSIEEFDAGSLPDGFPYHNSTQRSSTPGDMFTFQFSGTSATLYGIMDWNRTGTLSAAYTLDNATTPQIYTISKSSPEYLNDDGQQSNFLFYSFDSIPAGNHTLVVNITACVNQTFIFDYLTYTPSFSSLATMPNLTTQTSSSSSTTSSPSTHLPIGGIVGGVLGGLALLFSVVATILVLRRNRSKKRKVDALPADAGK</sequence>
<evidence type="ECO:0000313" key="3">
    <source>
        <dbReference type="Proteomes" id="UP000054477"/>
    </source>
</evidence>
<dbReference type="Proteomes" id="UP000054477">
    <property type="component" value="Unassembled WGS sequence"/>
</dbReference>
<dbReference type="OrthoDB" id="2756615at2759"/>
<reference evidence="3" key="2">
    <citation type="submission" date="2015-01" db="EMBL/GenBank/DDBJ databases">
        <title>Evolutionary Origins and Diversification of the Mycorrhizal Mutualists.</title>
        <authorList>
            <consortium name="DOE Joint Genome Institute"/>
            <consortium name="Mycorrhizal Genomics Consortium"/>
            <person name="Kohler A."/>
            <person name="Kuo A."/>
            <person name="Nagy L.G."/>
            <person name="Floudas D."/>
            <person name="Copeland A."/>
            <person name="Barry K.W."/>
            <person name="Cichocki N."/>
            <person name="Veneault-Fourrey C."/>
            <person name="LaButti K."/>
            <person name="Lindquist E.A."/>
            <person name="Lipzen A."/>
            <person name="Lundell T."/>
            <person name="Morin E."/>
            <person name="Murat C."/>
            <person name="Riley R."/>
            <person name="Ohm R."/>
            <person name="Sun H."/>
            <person name="Tunlid A."/>
            <person name="Henrissat B."/>
            <person name="Grigoriev I.V."/>
            <person name="Hibbett D.S."/>
            <person name="Martin F."/>
        </authorList>
    </citation>
    <scope>NUCLEOTIDE SEQUENCE [LARGE SCALE GENOMIC DNA]</scope>
    <source>
        <strain evidence="3">LaAM-08-1</strain>
    </source>
</reference>
<reference evidence="2 3" key="1">
    <citation type="submission" date="2014-04" db="EMBL/GenBank/DDBJ databases">
        <authorList>
            <consortium name="DOE Joint Genome Institute"/>
            <person name="Kuo A."/>
            <person name="Kohler A."/>
            <person name="Nagy L.G."/>
            <person name="Floudas D."/>
            <person name="Copeland A."/>
            <person name="Barry K.W."/>
            <person name="Cichocki N."/>
            <person name="Veneault-Fourrey C."/>
            <person name="LaButti K."/>
            <person name="Lindquist E.A."/>
            <person name="Lipzen A."/>
            <person name="Lundell T."/>
            <person name="Morin E."/>
            <person name="Murat C."/>
            <person name="Sun H."/>
            <person name="Tunlid A."/>
            <person name="Henrissat B."/>
            <person name="Grigoriev I.V."/>
            <person name="Hibbett D.S."/>
            <person name="Martin F."/>
            <person name="Nordberg H.P."/>
            <person name="Cantor M.N."/>
            <person name="Hua S.X."/>
        </authorList>
    </citation>
    <scope>NUCLEOTIDE SEQUENCE [LARGE SCALE GENOMIC DNA]</scope>
    <source>
        <strain evidence="2 3">LaAM-08-1</strain>
    </source>
</reference>
<evidence type="ECO:0000256" key="1">
    <source>
        <dbReference type="SAM" id="Phobius"/>
    </source>
</evidence>
<dbReference type="Gene3D" id="2.60.120.260">
    <property type="entry name" value="Galactose-binding domain-like"/>
    <property type="match status" value="2"/>
</dbReference>
<dbReference type="AlphaFoldDB" id="A0A0C9XXJ8"/>
<keyword evidence="1" id="KW-1133">Transmembrane helix</keyword>
<name>A0A0C9XXJ8_9AGAR</name>
<organism evidence="2 3">
    <name type="scientific">Laccaria amethystina LaAM-08-1</name>
    <dbReference type="NCBI Taxonomy" id="1095629"/>
    <lineage>
        <taxon>Eukaryota</taxon>
        <taxon>Fungi</taxon>
        <taxon>Dikarya</taxon>
        <taxon>Basidiomycota</taxon>
        <taxon>Agaricomycotina</taxon>
        <taxon>Agaricomycetes</taxon>
        <taxon>Agaricomycetidae</taxon>
        <taxon>Agaricales</taxon>
        <taxon>Agaricineae</taxon>
        <taxon>Hydnangiaceae</taxon>
        <taxon>Laccaria</taxon>
    </lineage>
</organism>
<evidence type="ECO:0000313" key="2">
    <source>
        <dbReference type="EMBL" id="KIK06344.1"/>
    </source>
</evidence>
<accession>A0A0C9XXJ8</accession>
<keyword evidence="1" id="KW-0812">Transmembrane</keyword>
<dbReference type="EMBL" id="KN838553">
    <property type="protein sequence ID" value="KIK06344.1"/>
    <property type="molecule type" value="Genomic_DNA"/>
</dbReference>
<proteinExistence type="predicted"/>
<gene>
    <name evidence="2" type="ORF">K443DRAFT_89444</name>
</gene>